<dbReference type="EMBL" id="CM003146">
    <property type="protein sequence ID" value="KIS69153.1"/>
    <property type="molecule type" value="Genomic_DNA"/>
</dbReference>
<dbReference type="Pfam" id="PF12013">
    <property type="entry name" value="OrsD"/>
    <property type="match status" value="1"/>
</dbReference>
<name>A0A0D1CRD4_MYCMD</name>
<dbReference type="AlphaFoldDB" id="A0A0D1CRD4"/>
<evidence type="ECO:0000313" key="1">
    <source>
        <dbReference type="EMBL" id="KIS69153.1"/>
    </source>
</evidence>
<reference evidence="1 2" key="1">
    <citation type="journal article" date="2006" name="Nature">
        <title>Insights from the genome of the biotrophic fungal plant pathogen Ustilago maydis.</title>
        <authorList>
            <person name="Kamper J."/>
            <person name="Kahmann R."/>
            <person name="Bolker M."/>
            <person name="Ma L.J."/>
            <person name="Brefort T."/>
            <person name="Saville B.J."/>
            <person name="Banuett F."/>
            <person name="Kronstad J.W."/>
            <person name="Gold S.E."/>
            <person name="Muller O."/>
            <person name="Perlin M.H."/>
            <person name="Wosten H.A."/>
            <person name="de Vries R."/>
            <person name="Ruiz-Herrera J."/>
            <person name="Reynaga-Pena C.G."/>
            <person name="Snetselaar K."/>
            <person name="McCann M."/>
            <person name="Perez-Martin J."/>
            <person name="Feldbrugge M."/>
            <person name="Basse C.W."/>
            <person name="Steinberg G."/>
            <person name="Ibeas J.I."/>
            <person name="Holloman W."/>
            <person name="Guzman P."/>
            <person name="Farman M."/>
            <person name="Stajich J.E."/>
            <person name="Sentandreu R."/>
            <person name="Gonzalez-Prieto J.M."/>
            <person name="Kennell J.C."/>
            <person name="Molina L."/>
            <person name="Schirawski J."/>
            <person name="Mendoza-Mendoza A."/>
            <person name="Greilinger D."/>
            <person name="Munch K."/>
            <person name="Rossel N."/>
            <person name="Scherer M."/>
            <person name="Vranes M."/>
            <person name="Ladendorf O."/>
            <person name="Vincon V."/>
            <person name="Fuchs U."/>
            <person name="Sandrock B."/>
            <person name="Meng S."/>
            <person name="Ho E.C."/>
            <person name="Cahill M.J."/>
            <person name="Boyce K.J."/>
            <person name="Klose J."/>
            <person name="Klosterman S.J."/>
            <person name="Deelstra H.J."/>
            <person name="Ortiz-Castellanos L."/>
            <person name="Li W."/>
            <person name="Sanchez-Alonso P."/>
            <person name="Schreier P.H."/>
            <person name="Hauser-Hahn I."/>
            <person name="Vaupel M."/>
            <person name="Koopmann E."/>
            <person name="Friedrich G."/>
            <person name="Voss H."/>
            <person name="Schluter T."/>
            <person name="Margolis J."/>
            <person name="Platt D."/>
            <person name="Swimmer C."/>
            <person name="Gnirke A."/>
            <person name="Chen F."/>
            <person name="Vysotskaia V."/>
            <person name="Mannhaupt G."/>
            <person name="Guldener U."/>
            <person name="Munsterkotter M."/>
            <person name="Haase D."/>
            <person name="Oesterheld M."/>
            <person name="Mewes H.W."/>
            <person name="Mauceli E.W."/>
            <person name="DeCaprio D."/>
            <person name="Wade C.M."/>
            <person name="Butler J."/>
            <person name="Young S."/>
            <person name="Jaffe D.B."/>
            <person name="Calvo S."/>
            <person name="Nusbaum C."/>
            <person name="Galagan J."/>
            <person name="Birren B.W."/>
        </authorList>
    </citation>
    <scope>NUCLEOTIDE SEQUENCE [LARGE SCALE GENOMIC DNA]</scope>
    <source>
        <strain evidence="2">DSM 14603 / FGSC 9021 / UM521</strain>
    </source>
</reference>
<organism evidence="1 2">
    <name type="scientific">Mycosarcoma maydis</name>
    <name type="common">Corn smut fungus</name>
    <name type="synonym">Ustilago maydis</name>
    <dbReference type="NCBI Taxonomy" id="5270"/>
    <lineage>
        <taxon>Eukaryota</taxon>
        <taxon>Fungi</taxon>
        <taxon>Dikarya</taxon>
        <taxon>Basidiomycota</taxon>
        <taxon>Ustilaginomycotina</taxon>
        <taxon>Ustilaginomycetes</taxon>
        <taxon>Ustilaginales</taxon>
        <taxon>Ustilaginaceae</taxon>
        <taxon>Mycosarcoma</taxon>
    </lineage>
</organism>
<dbReference type="STRING" id="237631.A0A0D1CRD4"/>
<dbReference type="VEuPathDB" id="FungiDB:UMAG_06506"/>
<keyword evidence="2" id="KW-1185">Reference proteome</keyword>
<dbReference type="InterPro" id="IPR022698">
    <property type="entry name" value="OrsD"/>
</dbReference>
<evidence type="ECO:0000313" key="2">
    <source>
        <dbReference type="Proteomes" id="UP000000561"/>
    </source>
</evidence>
<dbReference type="RefSeq" id="XP_011389473.1">
    <property type="nucleotide sequence ID" value="XM_011391171.1"/>
</dbReference>
<sequence>MALDDFIYNAEHGVVVCRSCATCLVPREQSWRHHLRAKPHELLRESLQRTVDHLATYSLRSSDELRAQAKNASRQPHPCQVIPGLALYDGFICHCAPGDCTYMTRRIKLMRDHLTVHDNKGKQHSDATPLWRVCKLQTYFTAKGMIDYFEVEDAAPTISQQAAPLDISPSSSSSSTSISATAVQHARSQFHQVIKDQICHRSRLSDVGRDALRFDSRSDFEPWLVTTGFPTHLDGLRDAEIRSSYLLPASLDGNALLDGSSEASSDSHLRRILIAAEHTLRDAHRLCSDRSPDRKLTQQRALTLNYFRLNDASDAATSREAYLRCPKNKNLLLLTYYYRVVYRSDGHFTSNAAGHPLRHDVIKPTLEQSQAMDAIVTALRLQDAFATSTASSADMAIDDDPTATAELDDRLKKAIRDLFVSLICCRIGNRPFQSALLSFCAMRSRTLVQAVDGSLHARGRYKWREPKNYIGDLSALIWTSQLILFDAILLRLEQTCRTYCHAMAETPFGQMLQWSSHLFAASMNTIAEQQVRWSIDGFTLDYKGTKMHMDHISQLVVSEYKVACRILYDDLLLGITDTPRIEPCQVHDDLDQDEEGASWLTDARNAELLADAQLAVWNKILASPELERTFVRQLDPGSSNVGFCPRAIALYETRVQDFLERLLVMIHISSSPPLRSPELLSVIVSNTDARRRSVFVWEKSVLLRVRYHNSLELTGAAKDNLRFLPSEIGSLFLTFLAFVQPLREVFLRQNQPEARLSPYLWSKMDGSVWKVAAYRPAFRERAAWWRQVAASIIKEKFSQQQRAHFDLDDVEASEEIEDEEDLAYLAGMSNHSVSTPKPCLCCLIHHAYHASDSWRTLLNIDAKLLAERLGPGSCAAARRSLQPHVSVLGRLASLGQFAEASSQGQRSRLAFASPISVVAHWTARDRTTQVLAGWSSIGPKPRPIHALSGTPKQSAMSLSNSILMVGKDSAGFDLRCAGLAPDI</sequence>
<dbReference type="OrthoDB" id="2556108at2759"/>
<accession>A0A0D1CRD4</accession>
<dbReference type="KEGG" id="uma:UMAG_06506"/>
<dbReference type="Proteomes" id="UP000000561">
    <property type="component" value="Chromosome 7"/>
</dbReference>
<proteinExistence type="predicted"/>
<gene>
    <name evidence="1" type="ORF">UMAG_06506</name>
</gene>
<protein>
    <submittedName>
        <fullName evidence="1">Uncharacterized protein</fullName>
    </submittedName>
</protein>
<dbReference type="GeneID" id="23566070"/>
<dbReference type="InParanoid" id="A0A0D1CRD4"/>
<dbReference type="eggNOG" id="ENOG502SPWY">
    <property type="taxonomic scope" value="Eukaryota"/>
</dbReference>